<evidence type="ECO:0000313" key="4">
    <source>
        <dbReference type="Proteomes" id="UP001279410"/>
    </source>
</evidence>
<accession>A0AAD3NLC6</accession>
<organism evidence="3 4">
    <name type="scientific">Lates japonicus</name>
    <name type="common">Japanese lates</name>
    <dbReference type="NCBI Taxonomy" id="270547"/>
    <lineage>
        <taxon>Eukaryota</taxon>
        <taxon>Metazoa</taxon>
        <taxon>Chordata</taxon>
        <taxon>Craniata</taxon>
        <taxon>Vertebrata</taxon>
        <taxon>Euteleostomi</taxon>
        <taxon>Actinopterygii</taxon>
        <taxon>Neopterygii</taxon>
        <taxon>Teleostei</taxon>
        <taxon>Neoteleostei</taxon>
        <taxon>Acanthomorphata</taxon>
        <taxon>Carangaria</taxon>
        <taxon>Carangaria incertae sedis</taxon>
        <taxon>Centropomidae</taxon>
        <taxon>Lates</taxon>
    </lineage>
</organism>
<reference evidence="3" key="1">
    <citation type="submission" date="2022-08" db="EMBL/GenBank/DDBJ databases">
        <title>Genome sequencing of akame (Lates japonicus).</title>
        <authorList>
            <person name="Hashiguchi Y."/>
            <person name="Takahashi H."/>
        </authorList>
    </citation>
    <scope>NUCLEOTIDE SEQUENCE</scope>
    <source>
        <strain evidence="3">Kochi</strain>
    </source>
</reference>
<name>A0AAD3NLC6_LATJO</name>
<dbReference type="Proteomes" id="UP001279410">
    <property type="component" value="Unassembled WGS sequence"/>
</dbReference>
<feature type="signal peptide" evidence="2">
    <location>
        <begin position="1"/>
        <end position="21"/>
    </location>
</feature>
<comment type="caution">
    <text evidence="3">The sequence shown here is derived from an EMBL/GenBank/DDBJ whole genome shotgun (WGS) entry which is preliminary data.</text>
</comment>
<sequence>MRHFGRLFWIILIYGVSTVSCQVKVEGFISDSVLLLPRHLQRRPSTRPIQSAPLRQRRQDRMDIINRKSRT</sequence>
<gene>
    <name evidence="3" type="ORF">AKAME5_002516000</name>
</gene>
<dbReference type="EMBL" id="BRZM01001841">
    <property type="protein sequence ID" value="GLD73835.1"/>
    <property type="molecule type" value="Genomic_DNA"/>
</dbReference>
<dbReference type="AlphaFoldDB" id="A0AAD3NLC6"/>
<evidence type="ECO:0000256" key="2">
    <source>
        <dbReference type="SAM" id="SignalP"/>
    </source>
</evidence>
<proteinExistence type="predicted"/>
<protein>
    <submittedName>
        <fullName evidence="3">CXADR-like membrane protein</fullName>
    </submittedName>
</protein>
<dbReference type="PROSITE" id="PS51257">
    <property type="entry name" value="PROKAR_LIPOPROTEIN"/>
    <property type="match status" value="1"/>
</dbReference>
<feature type="region of interest" description="Disordered" evidence="1">
    <location>
        <begin position="42"/>
        <end position="71"/>
    </location>
</feature>
<keyword evidence="2" id="KW-0732">Signal</keyword>
<keyword evidence="4" id="KW-1185">Reference proteome</keyword>
<evidence type="ECO:0000256" key="1">
    <source>
        <dbReference type="SAM" id="MobiDB-lite"/>
    </source>
</evidence>
<feature type="compositionally biased region" description="Basic and acidic residues" evidence="1">
    <location>
        <begin position="57"/>
        <end position="71"/>
    </location>
</feature>
<evidence type="ECO:0000313" key="3">
    <source>
        <dbReference type="EMBL" id="GLD73835.1"/>
    </source>
</evidence>
<feature type="chain" id="PRO_5042227248" evidence="2">
    <location>
        <begin position="22"/>
        <end position="71"/>
    </location>
</feature>